<organism evidence="2 3">
    <name type="scientific">Seminavis robusta</name>
    <dbReference type="NCBI Taxonomy" id="568900"/>
    <lineage>
        <taxon>Eukaryota</taxon>
        <taxon>Sar</taxon>
        <taxon>Stramenopiles</taxon>
        <taxon>Ochrophyta</taxon>
        <taxon>Bacillariophyta</taxon>
        <taxon>Bacillariophyceae</taxon>
        <taxon>Bacillariophycidae</taxon>
        <taxon>Naviculales</taxon>
        <taxon>Naviculaceae</taxon>
        <taxon>Seminavis</taxon>
    </lineage>
</organism>
<gene>
    <name evidence="2" type="ORF">SEMRO_21_G014480.1</name>
</gene>
<name>A0A9N8H1P7_9STRA</name>
<proteinExistence type="predicted"/>
<sequence>MSVQSQTRKGRINNLKLDVESGAIPERIYVRSKRDEEGDDARLPTIDMNQSPFDLPDDDEEGEIGETILEENTPMDEPPLREMPQVETVNDDDDNIANHQKDEPEKGSSSAEEPFIFNKRHID</sequence>
<evidence type="ECO:0000256" key="1">
    <source>
        <dbReference type="SAM" id="MobiDB-lite"/>
    </source>
</evidence>
<evidence type="ECO:0000313" key="2">
    <source>
        <dbReference type="EMBL" id="CAB9497501.1"/>
    </source>
</evidence>
<reference evidence="2" key="1">
    <citation type="submission" date="2020-06" db="EMBL/GenBank/DDBJ databases">
        <authorList>
            <consortium name="Plant Systems Biology data submission"/>
        </authorList>
    </citation>
    <scope>NUCLEOTIDE SEQUENCE</scope>
    <source>
        <strain evidence="2">D6</strain>
    </source>
</reference>
<keyword evidence="3" id="KW-1185">Reference proteome</keyword>
<evidence type="ECO:0000313" key="3">
    <source>
        <dbReference type="Proteomes" id="UP001153069"/>
    </source>
</evidence>
<feature type="region of interest" description="Disordered" evidence="1">
    <location>
        <begin position="31"/>
        <end position="123"/>
    </location>
</feature>
<dbReference type="EMBL" id="CAICTM010000021">
    <property type="protein sequence ID" value="CAB9497501.1"/>
    <property type="molecule type" value="Genomic_DNA"/>
</dbReference>
<dbReference type="Proteomes" id="UP001153069">
    <property type="component" value="Unassembled WGS sequence"/>
</dbReference>
<accession>A0A9N8H1P7</accession>
<protein>
    <submittedName>
        <fullName evidence="2">Uncharacterized protein</fullName>
    </submittedName>
</protein>
<comment type="caution">
    <text evidence="2">The sequence shown here is derived from an EMBL/GenBank/DDBJ whole genome shotgun (WGS) entry which is preliminary data.</text>
</comment>
<dbReference type="AlphaFoldDB" id="A0A9N8H1P7"/>
<feature type="compositionally biased region" description="Acidic residues" evidence="1">
    <location>
        <begin position="55"/>
        <end position="64"/>
    </location>
</feature>
<feature type="compositionally biased region" description="Basic and acidic residues" evidence="1">
    <location>
        <begin position="31"/>
        <end position="42"/>
    </location>
</feature>